<evidence type="ECO:0000313" key="11">
    <source>
        <dbReference type="EMBL" id="KMQ88723.1"/>
    </source>
</evidence>
<dbReference type="GO" id="GO:0003676">
    <property type="term" value="F:nucleic acid binding"/>
    <property type="evidence" value="ECO:0007669"/>
    <property type="project" value="InterPro"/>
</dbReference>
<keyword evidence="1" id="KW-0540">Nuclease</keyword>
<keyword evidence="4" id="KW-0378">Hydrolase</keyword>
<evidence type="ECO:0000256" key="1">
    <source>
        <dbReference type="ARBA" id="ARBA00022722"/>
    </source>
</evidence>
<dbReference type="PROSITE" id="PS50994">
    <property type="entry name" value="INTEGRASE"/>
    <property type="match status" value="1"/>
</dbReference>
<dbReference type="InterPro" id="IPR012337">
    <property type="entry name" value="RNaseH-like_sf"/>
</dbReference>
<protein>
    <submittedName>
        <fullName evidence="11">Copia protein</fullName>
    </submittedName>
</protein>
<keyword evidence="3" id="KW-0255">Endonuclease</keyword>
<organism evidence="11 12">
    <name type="scientific">Lasius niger</name>
    <name type="common">Black garden ant</name>
    <dbReference type="NCBI Taxonomy" id="67767"/>
    <lineage>
        <taxon>Eukaryota</taxon>
        <taxon>Metazoa</taxon>
        <taxon>Ecdysozoa</taxon>
        <taxon>Arthropoda</taxon>
        <taxon>Hexapoda</taxon>
        <taxon>Insecta</taxon>
        <taxon>Pterygota</taxon>
        <taxon>Neoptera</taxon>
        <taxon>Endopterygota</taxon>
        <taxon>Hymenoptera</taxon>
        <taxon>Apocrita</taxon>
        <taxon>Aculeata</taxon>
        <taxon>Formicoidea</taxon>
        <taxon>Formicidae</taxon>
        <taxon>Formicinae</taxon>
        <taxon>Lasius</taxon>
        <taxon>Lasius</taxon>
    </lineage>
</organism>
<dbReference type="InterPro" id="IPR036397">
    <property type="entry name" value="RNaseH_sf"/>
</dbReference>
<dbReference type="OrthoDB" id="7555369at2759"/>
<proteinExistence type="predicted"/>
<keyword evidence="8" id="KW-0239">DNA-directed DNA polymerase</keyword>
<evidence type="ECO:0000256" key="9">
    <source>
        <dbReference type="ARBA" id="ARBA00023172"/>
    </source>
</evidence>
<dbReference type="STRING" id="67767.A0A0J7KE27"/>
<evidence type="ECO:0000256" key="7">
    <source>
        <dbReference type="ARBA" id="ARBA00022918"/>
    </source>
</evidence>
<evidence type="ECO:0000259" key="10">
    <source>
        <dbReference type="PROSITE" id="PS50994"/>
    </source>
</evidence>
<keyword evidence="9" id="KW-0233">DNA recombination</keyword>
<dbReference type="EMBL" id="LBMM01008644">
    <property type="protein sequence ID" value="KMQ88723.1"/>
    <property type="molecule type" value="Genomic_DNA"/>
</dbReference>
<sequence length="84" mass="9548">METGKKINTLQTDNGLEFVNNKMKKIMIDEGIEHQTTVSSTPEQNGKAERENRTITEAARTMLLSKNIPKFMWTEAINTAVHNK</sequence>
<feature type="domain" description="Integrase catalytic" evidence="10">
    <location>
        <begin position="1"/>
        <end position="84"/>
    </location>
</feature>
<dbReference type="Proteomes" id="UP000036403">
    <property type="component" value="Unassembled WGS sequence"/>
</dbReference>
<dbReference type="SUPFAM" id="SSF53098">
    <property type="entry name" value="Ribonuclease H-like"/>
    <property type="match status" value="1"/>
</dbReference>
<dbReference type="GO" id="GO:0006310">
    <property type="term" value="P:DNA recombination"/>
    <property type="evidence" value="ECO:0007669"/>
    <property type="project" value="UniProtKB-KW"/>
</dbReference>
<dbReference type="PANTHER" id="PTHR42648:SF11">
    <property type="entry name" value="TRANSPOSON TY4-P GAG-POL POLYPROTEIN"/>
    <property type="match status" value="1"/>
</dbReference>
<evidence type="ECO:0000313" key="12">
    <source>
        <dbReference type="Proteomes" id="UP000036403"/>
    </source>
</evidence>
<keyword evidence="5" id="KW-0460">Magnesium</keyword>
<dbReference type="AlphaFoldDB" id="A0A0J7KE27"/>
<evidence type="ECO:0000256" key="8">
    <source>
        <dbReference type="ARBA" id="ARBA00022932"/>
    </source>
</evidence>
<evidence type="ECO:0000256" key="3">
    <source>
        <dbReference type="ARBA" id="ARBA00022759"/>
    </source>
</evidence>
<evidence type="ECO:0000256" key="6">
    <source>
        <dbReference type="ARBA" id="ARBA00022908"/>
    </source>
</evidence>
<keyword evidence="8" id="KW-0808">Transferase</keyword>
<keyword evidence="2" id="KW-0479">Metal-binding</keyword>
<gene>
    <name evidence="11" type="ORF">RF55_11734</name>
</gene>
<keyword evidence="8" id="KW-0548">Nucleotidyltransferase</keyword>
<dbReference type="GO" id="GO:0016787">
    <property type="term" value="F:hydrolase activity"/>
    <property type="evidence" value="ECO:0007669"/>
    <property type="project" value="UniProtKB-KW"/>
</dbReference>
<name>A0A0J7KE27_LASNI</name>
<comment type="caution">
    <text evidence="11">The sequence shown here is derived from an EMBL/GenBank/DDBJ whole genome shotgun (WGS) entry which is preliminary data.</text>
</comment>
<dbReference type="PaxDb" id="67767-A0A0J7KE27"/>
<keyword evidence="7" id="KW-0695">RNA-directed DNA polymerase</keyword>
<dbReference type="GO" id="GO:0003887">
    <property type="term" value="F:DNA-directed DNA polymerase activity"/>
    <property type="evidence" value="ECO:0007669"/>
    <property type="project" value="UniProtKB-KW"/>
</dbReference>
<dbReference type="Gene3D" id="3.30.420.10">
    <property type="entry name" value="Ribonuclease H-like superfamily/Ribonuclease H"/>
    <property type="match status" value="1"/>
</dbReference>
<evidence type="ECO:0000256" key="2">
    <source>
        <dbReference type="ARBA" id="ARBA00022723"/>
    </source>
</evidence>
<dbReference type="InterPro" id="IPR039537">
    <property type="entry name" value="Retrotran_Ty1/copia-like"/>
</dbReference>
<dbReference type="GO" id="GO:0003964">
    <property type="term" value="F:RNA-directed DNA polymerase activity"/>
    <property type="evidence" value="ECO:0007669"/>
    <property type="project" value="UniProtKB-KW"/>
</dbReference>
<reference evidence="11 12" key="1">
    <citation type="submission" date="2015-04" db="EMBL/GenBank/DDBJ databases">
        <title>Lasius niger genome sequencing.</title>
        <authorList>
            <person name="Konorov E.A."/>
            <person name="Nikitin M.A."/>
            <person name="Kirill M.V."/>
            <person name="Chang P."/>
        </authorList>
    </citation>
    <scope>NUCLEOTIDE SEQUENCE [LARGE SCALE GENOMIC DNA]</scope>
    <source>
        <tissue evidence="11">Whole</tissue>
    </source>
</reference>
<dbReference type="GO" id="GO:0046872">
    <property type="term" value="F:metal ion binding"/>
    <property type="evidence" value="ECO:0007669"/>
    <property type="project" value="UniProtKB-KW"/>
</dbReference>
<keyword evidence="12" id="KW-1185">Reference proteome</keyword>
<accession>A0A0J7KE27</accession>
<evidence type="ECO:0000256" key="4">
    <source>
        <dbReference type="ARBA" id="ARBA00022801"/>
    </source>
</evidence>
<keyword evidence="6" id="KW-0229">DNA integration</keyword>
<dbReference type="GO" id="GO:0004519">
    <property type="term" value="F:endonuclease activity"/>
    <property type="evidence" value="ECO:0007669"/>
    <property type="project" value="UniProtKB-KW"/>
</dbReference>
<evidence type="ECO:0000256" key="5">
    <source>
        <dbReference type="ARBA" id="ARBA00022842"/>
    </source>
</evidence>
<dbReference type="PANTHER" id="PTHR42648">
    <property type="entry name" value="TRANSPOSASE, PUTATIVE-RELATED"/>
    <property type="match status" value="1"/>
</dbReference>
<dbReference type="InterPro" id="IPR001584">
    <property type="entry name" value="Integrase_cat-core"/>
</dbReference>
<dbReference type="GO" id="GO:0015074">
    <property type="term" value="P:DNA integration"/>
    <property type="evidence" value="ECO:0007669"/>
    <property type="project" value="UniProtKB-KW"/>
</dbReference>